<proteinExistence type="predicted"/>
<reference evidence="1" key="1">
    <citation type="submission" date="2022-07" db="EMBL/GenBank/DDBJ databases">
        <title>Phylogenomic reconstructions and comparative analyses of Kickxellomycotina fungi.</title>
        <authorList>
            <person name="Reynolds N.K."/>
            <person name="Stajich J.E."/>
            <person name="Barry K."/>
            <person name="Grigoriev I.V."/>
            <person name="Crous P."/>
            <person name="Smith M.E."/>
        </authorList>
    </citation>
    <scope>NUCLEOTIDE SEQUENCE</scope>
    <source>
        <strain evidence="1">CBS 109366</strain>
    </source>
</reference>
<keyword evidence="2" id="KW-1185">Reference proteome</keyword>
<sequence length="84" mass="9447">QQQRRRMQAAAQTILMTMVPLCSTPTTMRSLPSMTAMWTAWATSRTSSTSASWPTQAPRAMPRRNAARCLAPRRMTTMTSPWTT</sequence>
<accession>A0ACC1JL40</accession>
<feature type="non-terminal residue" evidence="1">
    <location>
        <position position="1"/>
    </location>
</feature>
<organism evidence="1 2">
    <name type="scientific">Coemansia nantahalensis</name>
    <dbReference type="NCBI Taxonomy" id="2789366"/>
    <lineage>
        <taxon>Eukaryota</taxon>
        <taxon>Fungi</taxon>
        <taxon>Fungi incertae sedis</taxon>
        <taxon>Zoopagomycota</taxon>
        <taxon>Kickxellomycotina</taxon>
        <taxon>Kickxellomycetes</taxon>
        <taxon>Kickxellales</taxon>
        <taxon>Kickxellaceae</taxon>
        <taxon>Coemansia</taxon>
    </lineage>
</organism>
<evidence type="ECO:0000313" key="2">
    <source>
        <dbReference type="Proteomes" id="UP001140234"/>
    </source>
</evidence>
<dbReference type="EMBL" id="JANBUJ010003305">
    <property type="protein sequence ID" value="KAJ2761134.1"/>
    <property type="molecule type" value="Genomic_DNA"/>
</dbReference>
<feature type="non-terminal residue" evidence="1">
    <location>
        <position position="84"/>
    </location>
</feature>
<comment type="caution">
    <text evidence="1">The sequence shown here is derived from an EMBL/GenBank/DDBJ whole genome shotgun (WGS) entry which is preliminary data.</text>
</comment>
<dbReference type="Proteomes" id="UP001140234">
    <property type="component" value="Unassembled WGS sequence"/>
</dbReference>
<name>A0ACC1JL40_9FUNG</name>
<gene>
    <name evidence="1" type="ORF">IWQ57_006127</name>
</gene>
<evidence type="ECO:0000313" key="1">
    <source>
        <dbReference type="EMBL" id="KAJ2761134.1"/>
    </source>
</evidence>
<protein>
    <submittedName>
        <fullName evidence="1">Uncharacterized protein</fullName>
    </submittedName>
</protein>